<feature type="domain" description="SHSP" evidence="5">
    <location>
        <begin position="40"/>
        <end position="165"/>
    </location>
</feature>
<dbReference type="Pfam" id="PF00011">
    <property type="entry name" value="HSP20"/>
    <property type="match status" value="1"/>
</dbReference>
<dbReference type="EMBL" id="KM102540">
    <property type="protein sequence ID" value="AIS25017.1"/>
    <property type="molecule type" value="mRNA"/>
</dbReference>
<dbReference type="SUPFAM" id="SSF49764">
    <property type="entry name" value="HSP20-like chaperones"/>
    <property type="match status" value="1"/>
</dbReference>
<dbReference type="InterPro" id="IPR031107">
    <property type="entry name" value="Small_HSP"/>
</dbReference>
<name>A0A096ZSN4_PYRHA</name>
<protein>
    <submittedName>
        <fullName evidence="6">Heat shock protein 22</fullName>
    </submittedName>
</protein>
<feature type="region of interest" description="Disordered" evidence="4">
    <location>
        <begin position="91"/>
        <end position="114"/>
    </location>
</feature>
<dbReference type="PANTHER" id="PTHR11527">
    <property type="entry name" value="HEAT-SHOCK PROTEIN 20 FAMILY MEMBER"/>
    <property type="match status" value="1"/>
</dbReference>
<comment type="similarity">
    <text evidence="2 3">Belongs to the small heat shock protein (HSP20) family.</text>
</comment>
<keyword evidence="1 6" id="KW-0346">Stress response</keyword>
<accession>A0A096ZSN4</accession>
<proteinExistence type="evidence at transcript level"/>
<dbReference type="Gene3D" id="2.60.40.790">
    <property type="match status" value="1"/>
</dbReference>
<evidence type="ECO:0000256" key="3">
    <source>
        <dbReference type="RuleBase" id="RU003616"/>
    </source>
</evidence>
<evidence type="ECO:0000256" key="4">
    <source>
        <dbReference type="SAM" id="MobiDB-lite"/>
    </source>
</evidence>
<dbReference type="InterPro" id="IPR002068">
    <property type="entry name" value="A-crystallin/Hsp20_dom"/>
</dbReference>
<organism evidence="6">
    <name type="scientific">Pyropia haitanensis</name>
    <name type="common">Red seaweed</name>
    <name type="synonym">Porphyra haitanensis</name>
    <dbReference type="NCBI Taxonomy" id="1262161"/>
    <lineage>
        <taxon>Eukaryota</taxon>
        <taxon>Rhodophyta</taxon>
        <taxon>Bangiophyceae</taxon>
        <taxon>Bangiales</taxon>
        <taxon>Bangiaceae</taxon>
        <taxon>Pyropia</taxon>
    </lineage>
</organism>
<gene>
    <name evidence="6" type="primary">HSP22</name>
</gene>
<evidence type="ECO:0000256" key="2">
    <source>
        <dbReference type="PROSITE-ProRule" id="PRU00285"/>
    </source>
</evidence>
<reference evidence="6" key="1">
    <citation type="submission" date="2014-07" db="EMBL/GenBank/DDBJ databases">
        <title>Cloning of two small heat shock protein genes from Pyropia haitanensis.</title>
        <authorList>
            <person name="Xie C."/>
        </authorList>
    </citation>
    <scope>NUCLEOTIDE SEQUENCE</scope>
</reference>
<dbReference type="AlphaFoldDB" id="A0A096ZSN4"/>
<evidence type="ECO:0000256" key="1">
    <source>
        <dbReference type="ARBA" id="ARBA00023016"/>
    </source>
</evidence>
<evidence type="ECO:0000313" key="6">
    <source>
        <dbReference type="EMBL" id="AIS25017.1"/>
    </source>
</evidence>
<dbReference type="PROSITE" id="PS01031">
    <property type="entry name" value="SHSP"/>
    <property type="match status" value="1"/>
</dbReference>
<sequence length="172" mass="19068">MDLFALDLFNPPSAPQRRGRTVDPWGLWRPMTDPSWVQSMSVWQPHSAVSRSDDGKMLNIRFETPGFSRDRLNIELSDDHTLLTVSGAMRKETPAADGDAAAEPGAAQRNPWASVEERQFSQSYRLPRDANVEAIKADYEHGVLAISVPTKGAEALPEKRTIAIEDKDPAKA</sequence>
<evidence type="ECO:0000259" key="5">
    <source>
        <dbReference type="PROSITE" id="PS01031"/>
    </source>
</evidence>
<dbReference type="InterPro" id="IPR008978">
    <property type="entry name" value="HSP20-like_chaperone"/>
</dbReference>
<feature type="compositionally biased region" description="Low complexity" evidence="4">
    <location>
        <begin position="95"/>
        <end position="107"/>
    </location>
</feature>
<dbReference type="CDD" id="cd06464">
    <property type="entry name" value="ACD_sHsps-like"/>
    <property type="match status" value="1"/>
</dbReference>